<dbReference type="Pfam" id="PF01966">
    <property type="entry name" value="HD"/>
    <property type="match status" value="1"/>
</dbReference>
<evidence type="ECO:0000313" key="2">
    <source>
        <dbReference type="EMBL" id="KGO88005.1"/>
    </source>
</evidence>
<keyword evidence="2" id="KW-0378">Hydrolase</keyword>
<dbReference type="SUPFAM" id="SSF109604">
    <property type="entry name" value="HD-domain/PDEase-like"/>
    <property type="match status" value="1"/>
</dbReference>
<dbReference type="OrthoDB" id="8478129at2"/>
<proteinExistence type="predicted"/>
<dbReference type="STRING" id="1121895.GCA_000378485_01217"/>
<dbReference type="Gene3D" id="1.10.3210.10">
    <property type="entry name" value="Hypothetical protein af1432"/>
    <property type="match status" value="1"/>
</dbReference>
<organism evidence="2 3">
    <name type="scientific">Flavobacterium rivuli WB 3.3-2 = DSM 21788</name>
    <dbReference type="NCBI Taxonomy" id="1121895"/>
    <lineage>
        <taxon>Bacteria</taxon>
        <taxon>Pseudomonadati</taxon>
        <taxon>Bacteroidota</taxon>
        <taxon>Flavobacteriia</taxon>
        <taxon>Flavobacteriales</taxon>
        <taxon>Flavobacteriaceae</taxon>
        <taxon>Flavobacterium</taxon>
    </lineage>
</organism>
<evidence type="ECO:0000313" key="3">
    <source>
        <dbReference type="Proteomes" id="UP000030152"/>
    </source>
</evidence>
<protein>
    <submittedName>
        <fullName evidence="2">Phosphohydrolase</fullName>
    </submittedName>
</protein>
<dbReference type="EMBL" id="JRLX01000002">
    <property type="protein sequence ID" value="KGO88005.1"/>
    <property type="molecule type" value="Genomic_DNA"/>
</dbReference>
<comment type="caution">
    <text evidence="2">The sequence shown here is derived from an EMBL/GenBank/DDBJ whole genome shotgun (WGS) entry which is preliminary data.</text>
</comment>
<feature type="domain" description="HD" evidence="1">
    <location>
        <begin position="35"/>
        <end position="141"/>
    </location>
</feature>
<dbReference type="PANTHER" id="PTHR35569">
    <property type="entry name" value="CYANAMIDE HYDRATASE DDI2-RELATED"/>
    <property type="match status" value="1"/>
</dbReference>
<gene>
    <name evidence="2" type="ORF">Q765_02770</name>
</gene>
<dbReference type="InterPro" id="IPR006674">
    <property type="entry name" value="HD_domain"/>
</dbReference>
<evidence type="ECO:0000259" key="1">
    <source>
        <dbReference type="PROSITE" id="PS51831"/>
    </source>
</evidence>
<dbReference type="PANTHER" id="PTHR35569:SF1">
    <property type="entry name" value="CYANAMIDE HYDRATASE DDI2-RELATED"/>
    <property type="match status" value="1"/>
</dbReference>
<accession>A0A0A2MI54</accession>
<sequence length="216" mass="24133">MSVLNPKSVAGILIPDSKIATQATELLREHGNDFLYNHSLRVFLFASLNGKRTNADYDPELLYVSAAFHDLGLVPHYSSADKRFEVDGANAARNFLKSHGLPKESLQLVWDTIALHTTIGIAEYKEPQVALMYSGVGLDVMGEGYEHLSAENREEIIGQFPRTDFKKKIIPAFFDGFKHKTDTTFGNIKADVCTFMIPGFKSKNFCDCILHSAWSE</sequence>
<dbReference type="AlphaFoldDB" id="A0A0A2MI54"/>
<dbReference type="InterPro" id="IPR003607">
    <property type="entry name" value="HD/PDEase_dom"/>
</dbReference>
<dbReference type="RefSeq" id="WP_020212351.1">
    <property type="nucleotide sequence ID" value="NZ_JRLX01000002.1"/>
</dbReference>
<dbReference type="Proteomes" id="UP000030152">
    <property type="component" value="Unassembled WGS sequence"/>
</dbReference>
<reference evidence="2 3" key="1">
    <citation type="submission" date="2013-09" db="EMBL/GenBank/DDBJ databases">
        <authorList>
            <person name="Zeng Z."/>
            <person name="Chen C."/>
        </authorList>
    </citation>
    <scope>NUCLEOTIDE SEQUENCE [LARGE SCALE GENOMIC DNA]</scope>
    <source>
        <strain evidence="2 3">WB 3.3-2</strain>
    </source>
</reference>
<keyword evidence="3" id="KW-1185">Reference proteome</keyword>
<dbReference type="GO" id="GO:0016787">
    <property type="term" value="F:hydrolase activity"/>
    <property type="evidence" value="ECO:0007669"/>
    <property type="project" value="UniProtKB-KW"/>
</dbReference>
<dbReference type="PROSITE" id="PS51831">
    <property type="entry name" value="HD"/>
    <property type="match status" value="1"/>
</dbReference>
<name>A0A0A2MI54_9FLAO</name>
<dbReference type="eggNOG" id="COG1418">
    <property type="taxonomic scope" value="Bacteria"/>
</dbReference>
<dbReference type="CDD" id="cd00077">
    <property type="entry name" value="HDc"/>
    <property type="match status" value="1"/>
</dbReference>